<dbReference type="PROSITE" id="PS51257">
    <property type="entry name" value="PROKAR_LIPOPROTEIN"/>
    <property type="match status" value="1"/>
</dbReference>
<reference evidence="3 4" key="1">
    <citation type="submission" date="2022-01" db="EMBL/GenBank/DDBJ databases">
        <title>Flavihumibacter sp. nov., isolated from sediment of a river.</title>
        <authorList>
            <person name="Liu H."/>
        </authorList>
    </citation>
    <scope>NUCLEOTIDE SEQUENCE [LARGE SCALE GENOMIC DNA]</scope>
    <source>
        <strain evidence="3 4">RY-1</strain>
    </source>
</reference>
<dbReference type="Proteomes" id="UP001200145">
    <property type="component" value="Unassembled WGS sequence"/>
</dbReference>
<evidence type="ECO:0000313" key="4">
    <source>
        <dbReference type="Proteomes" id="UP001200145"/>
    </source>
</evidence>
<protein>
    <submittedName>
        <fullName evidence="3">DUF1080 domain-containing protein</fullName>
    </submittedName>
</protein>
<feature type="chain" id="PRO_5047292463" evidence="1">
    <location>
        <begin position="22"/>
        <end position="240"/>
    </location>
</feature>
<dbReference type="Gene3D" id="2.60.120.560">
    <property type="entry name" value="Exo-inulinase, domain 1"/>
    <property type="match status" value="1"/>
</dbReference>
<organism evidence="3 4">
    <name type="scientific">Flavihumibacter fluminis</name>
    <dbReference type="NCBI Taxonomy" id="2909236"/>
    <lineage>
        <taxon>Bacteria</taxon>
        <taxon>Pseudomonadati</taxon>
        <taxon>Bacteroidota</taxon>
        <taxon>Chitinophagia</taxon>
        <taxon>Chitinophagales</taxon>
        <taxon>Chitinophagaceae</taxon>
        <taxon>Flavihumibacter</taxon>
    </lineage>
</organism>
<evidence type="ECO:0000313" key="3">
    <source>
        <dbReference type="EMBL" id="MCF1713400.1"/>
    </source>
</evidence>
<feature type="domain" description="3-keto-alpha-glucoside-1,2-lyase/3-keto-2-hydroxy-glucal hydratase" evidence="2">
    <location>
        <begin position="34"/>
        <end position="235"/>
    </location>
</feature>
<proteinExistence type="predicted"/>
<name>A0ABS9BDM6_9BACT</name>
<dbReference type="RefSeq" id="WP_234863932.1">
    <property type="nucleotide sequence ID" value="NZ_JAKEVY010000001.1"/>
</dbReference>
<feature type="signal peptide" evidence="1">
    <location>
        <begin position="1"/>
        <end position="21"/>
    </location>
</feature>
<dbReference type="InterPro" id="IPR010496">
    <property type="entry name" value="AL/BT2_dom"/>
</dbReference>
<sequence length="240" mass="26673">MNNRIGSCAAVGFIIGMVALAGCATPAAKEEKTNVLFDGVSFTNWEGDTSYWKIRDSSIFGEVTPEHPLEYNTFLVYTGELPSDFELTLEYRISEQGNSGVQYRSQEVPGLRYALKGYQADIDGANTYTGQNYEERGRGFLAKRGESVEFKTGAGPIVLDSLGSQDELRNAIKTNDWNELVIKAAGFRYEHFINGKKMSALLDADSVNRSVKGLLGLQLHVAPQMWVQYRNIRLKLLPAQ</sequence>
<evidence type="ECO:0000256" key="1">
    <source>
        <dbReference type="SAM" id="SignalP"/>
    </source>
</evidence>
<keyword evidence="4" id="KW-1185">Reference proteome</keyword>
<evidence type="ECO:0000259" key="2">
    <source>
        <dbReference type="Pfam" id="PF06439"/>
    </source>
</evidence>
<dbReference type="Pfam" id="PF06439">
    <property type="entry name" value="3keto-disac_hyd"/>
    <property type="match status" value="1"/>
</dbReference>
<comment type="caution">
    <text evidence="3">The sequence shown here is derived from an EMBL/GenBank/DDBJ whole genome shotgun (WGS) entry which is preliminary data.</text>
</comment>
<dbReference type="EMBL" id="JAKEVY010000001">
    <property type="protein sequence ID" value="MCF1713400.1"/>
    <property type="molecule type" value="Genomic_DNA"/>
</dbReference>
<accession>A0ABS9BDM6</accession>
<gene>
    <name evidence="3" type="ORF">L0U88_02010</name>
</gene>
<keyword evidence="1" id="KW-0732">Signal</keyword>